<accession>A0A8R1E7D5</accession>
<name>A0A8R1E7D5_CAEJA</name>
<organism evidence="1 2">
    <name type="scientific">Caenorhabditis japonica</name>
    <dbReference type="NCBI Taxonomy" id="281687"/>
    <lineage>
        <taxon>Eukaryota</taxon>
        <taxon>Metazoa</taxon>
        <taxon>Ecdysozoa</taxon>
        <taxon>Nematoda</taxon>
        <taxon>Chromadorea</taxon>
        <taxon>Rhabditida</taxon>
        <taxon>Rhabditina</taxon>
        <taxon>Rhabditomorpha</taxon>
        <taxon>Rhabditoidea</taxon>
        <taxon>Rhabditidae</taxon>
        <taxon>Peloderinae</taxon>
        <taxon>Caenorhabditis</taxon>
    </lineage>
</organism>
<sequence>MRWMRIVSAFESYHQTIHYRDYSITGIPEVNNPLFARLRLIAIEKTQQTMYTPLQLWNDNKGYRIPQPDLQLTQIIIDETKED</sequence>
<reference evidence="2" key="1">
    <citation type="submission" date="2010-08" db="EMBL/GenBank/DDBJ databases">
        <authorList>
            <consortium name="Caenorhabditis japonica Sequencing Consortium"/>
            <person name="Wilson R.K."/>
        </authorList>
    </citation>
    <scope>NUCLEOTIDE SEQUENCE [LARGE SCALE GENOMIC DNA]</scope>
    <source>
        <strain evidence="2">DF5081</strain>
    </source>
</reference>
<dbReference type="EnsemblMetazoa" id="CJA25102.1">
    <property type="protein sequence ID" value="CJA25102.1"/>
    <property type="gene ID" value="WBGene00180674"/>
</dbReference>
<protein>
    <submittedName>
        <fullName evidence="1">Uncharacterized protein</fullName>
    </submittedName>
</protein>
<keyword evidence="2" id="KW-1185">Reference proteome</keyword>
<evidence type="ECO:0000313" key="2">
    <source>
        <dbReference type="Proteomes" id="UP000005237"/>
    </source>
</evidence>
<evidence type="ECO:0000313" key="1">
    <source>
        <dbReference type="EnsemblMetazoa" id="CJA25102.1"/>
    </source>
</evidence>
<dbReference type="AlphaFoldDB" id="A0A8R1E7D5"/>
<dbReference type="Proteomes" id="UP000005237">
    <property type="component" value="Unassembled WGS sequence"/>
</dbReference>
<reference evidence="1" key="2">
    <citation type="submission" date="2022-06" db="UniProtKB">
        <authorList>
            <consortium name="EnsemblMetazoa"/>
        </authorList>
    </citation>
    <scope>IDENTIFICATION</scope>
    <source>
        <strain evidence="1">DF5081</strain>
    </source>
</reference>
<proteinExistence type="predicted"/>